<sequence>MNKAKVLKEINNRIEMYNLFIRAVKKARMEKKLKASPQKRRG</sequence>
<dbReference type="HOGENOM" id="CLU_3259092_0_0_9"/>
<organism evidence="1 2">
    <name type="scientific">Thermincola potens (strain JR)</name>
    <dbReference type="NCBI Taxonomy" id="635013"/>
    <lineage>
        <taxon>Bacteria</taxon>
        <taxon>Bacillati</taxon>
        <taxon>Bacillota</taxon>
        <taxon>Clostridia</taxon>
        <taxon>Eubacteriales</taxon>
        <taxon>Thermincolaceae</taxon>
        <taxon>Thermincola</taxon>
    </lineage>
</organism>
<keyword evidence="2" id="KW-1185">Reference proteome</keyword>
<dbReference type="AlphaFoldDB" id="D5XAC9"/>
<gene>
    <name evidence="1" type="ordered locus">TherJR_0342</name>
</gene>
<dbReference type="KEGG" id="tjr:TherJR_0342"/>
<proteinExistence type="predicted"/>
<name>D5XAC9_THEPJ</name>
<dbReference type="EMBL" id="CP002028">
    <property type="protein sequence ID" value="ADG81228.1"/>
    <property type="molecule type" value="Genomic_DNA"/>
</dbReference>
<dbReference type="RefSeq" id="WP_013119251.1">
    <property type="nucleotide sequence ID" value="NC_014152.1"/>
</dbReference>
<dbReference type="Proteomes" id="UP000002377">
    <property type="component" value="Chromosome"/>
</dbReference>
<accession>D5XAC9</accession>
<protein>
    <submittedName>
        <fullName evidence="1">Uncharacterized protein</fullName>
    </submittedName>
</protein>
<reference evidence="1 2" key="1">
    <citation type="submission" date="2010-05" db="EMBL/GenBank/DDBJ databases">
        <title>Complete sequence of Thermincola sp. JR.</title>
        <authorList>
            <consortium name="US DOE Joint Genome Institute"/>
            <person name="Lucas S."/>
            <person name="Copeland A."/>
            <person name="Lapidus A."/>
            <person name="Cheng J.-F."/>
            <person name="Bruce D."/>
            <person name="Goodwin L."/>
            <person name="Pitluck S."/>
            <person name="Chertkov O."/>
            <person name="Detter J.C."/>
            <person name="Han C."/>
            <person name="Tapia R."/>
            <person name="Land M."/>
            <person name="Hauser L."/>
            <person name="Kyrpides N."/>
            <person name="Mikhailova N."/>
            <person name="Hazen T.C."/>
            <person name="Woyke T."/>
        </authorList>
    </citation>
    <scope>NUCLEOTIDE SEQUENCE [LARGE SCALE GENOMIC DNA]</scope>
    <source>
        <strain evidence="1 2">JR</strain>
    </source>
</reference>
<evidence type="ECO:0000313" key="1">
    <source>
        <dbReference type="EMBL" id="ADG81228.1"/>
    </source>
</evidence>
<evidence type="ECO:0000313" key="2">
    <source>
        <dbReference type="Proteomes" id="UP000002377"/>
    </source>
</evidence>